<dbReference type="EMBL" id="JBHRZF010000148">
    <property type="protein sequence ID" value="MFC3861573.1"/>
    <property type="molecule type" value="Genomic_DNA"/>
</dbReference>
<dbReference type="Proteomes" id="UP001595748">
    <property type="component" value="Unassembled WGS sequence"/>
</dbReference>
<name>A0ABV8A778_9DEIO</name>
<accession>A0ABV8A778</accession>
<reference evidence="2" key="1">
    <citation type="journal article" date="2019" name="Int. J. Syst. Evol. Microbiol.">
        <title>The Global Catalogue of Microorganisms (GCM) 10K type strain sequencing project: providing services to taxonomists for standard genome sequencing and annotation.</title>
        <authorList>
            <consortium name="The Broad Institute Genomics Platform"/>
            <consortium name="The Broad Institute Genome Sequencing Center for Infectious Disease"/>
            <person name="Wu L."/>
            <person name="Ma J."/>
        </authorList>
    </citation>
    <scope>NUCLEOTIDE SEQUENCE [LARGE SCALE GENOMIC DNA]</scope>
    <source>
        <strain evidence="2">CCTCC AB 2013263</strain>
    </source>
</reference>
<evidence type="ECO:0000313" key="1">
    <source>
        <dbReference type="EMBL" id="MFC3861573.1"/>
    </source>
</evidence>
<protein>
    <submittedName>
        <fullName evidence="1">Uncharacterized protein</fullName>
    </submittedName>
</protein>
<organism evidence="1 2">
    <name type="scientific">Deinococcus antarcticus</name>
    <dbReference type="NCBI Taxonomy" id="1298767"/>
    <lineage>
        <taxon>Bacteria</taxon>
        <taxon>Thermotogati</taxon>
        <taxon>Deinococcota</taxon>
        <taxon>Deinococci</taxon>
        <taxon>Deinococcales</taxon>
        <taxon>Deinococcaceae</taxon>
        <taxon>Deinococcus</taxon>
    </lineage>
</organism>
<evidence type="ECO:0000313" key="2">
    <source>
        <dbReference type="Proteomes" id="UP001595748"/>
    </source>
</evidence>
<keyword evidence="2" id="KW-1185">Reference proteome</keyword>
<proteinExistence type="predicted"/>
<gene>
    <name evidence="1" type="ORF">ACFOPQ_12470</name>
</gene>
<comment type="caution">
    <text evidence="1">The sequence shown here is derived from an EMBL/GenBank/DDBJ whole genome shotgun (WGS) entry which is preliminary data.</text>
</comment>
<sequence>MSAYGRPNPAPTKLAKPVWPQLLLALVLLALADWGYRVATQPRNLAVQPQALQGTPAQDWQTLKGRS</sequence>